<reference evidence="3 4" key="1">
    <citation type="journal article" date="2016" name="Nat. Commun.">
        <title>Thousands of microbial genomes shed light on interconnected biogeochemical processes in an aquifer system.</title>
        <authorList>
            <person name="Anantharaman K."/>
            <person name="Brown C.T."/>
            <person name="Hug L.A."/>
            <person name="Sharon I."/>
            <person name="Castelle C.J."/>
            <person name="Probst A.J."/>
            <person name="Thomas B.C."/>
            <person name="Singh A."/>
            <person name="Wilkins M.J."/>
            <person name="Karaoz U."/>
            <person name="Brodie E.L."/>
            <person name="Williams K.H."/>
            <person name="Hubbard S.S."/>
            <person name="Banfield J.F."/>
        </authorList>
    </citation>
    <scope>NUCLEOTIDE SEQUENCE [LARGE SCALE GENOMIC DNA]</scope>
</reference>
<name>A0A1G2FHM7_9BACT</name>
<feature type="domain" description="Capsule synthesis protein CapA" evidence="2">
    <location>
        <begin position="1"/>
        <end position="238"/>
    </location>
</feature>
<organism evidence="3 4">
    <name type="scientific">Candidatus Portnoybacteria bacterium RIFCSPHIGHO2_12_FULL_40_11</name>
    <dbReference type="NCBI Taxonomy" id="1801998"/>
    <lineage>
        <taxon>Bacteria</taxon>
        <taxon>Candidatus Portnoyibacteriota</taxon>
    </lineage>
</organism>
<dbReference type="InterPro" id="IPR019079">
    <property type="entry name" value="Capsule_synth_CapA"/>
</dbReference>
<dbReference type="CDD" id="cd07381">
    <property type="entry name" value="MPP_CapA"/>
    <property type="match status" value="1"/>
</dbReference>
<sequence>MFVGDIMLSRSVGEKMKKENNWRWPFLEIADYLKEADLVFGNLEGPISDKGKKTNGDFSFRADPKAIEGLKYAGFNILSVANNHIGDWGKEAMEDTFKILKENNIGYIGGGHNKQEARSFITQKLDNGTKIAFLAYTNLVSRYWEAKDNISGIAWLDEKQMKEDIEKAKKQSDIIAVSMHFGEEYNIYHNKVQQFFARTAIDNGADLVIGHHPHVIQEIEKYKEGYIAYSLGNFVFDQLFSQETTQGLILKVLVEDKKIKDLEPVKIKISNSFQPSLIFGR</sequence>
<dbReference type="SUPFAM" id="SSF56300">
    <property type="entry name" value="Metallo-dependent phosphatases"/>
    <property type="match status" value="1"/>
</dbReference>
<evidence type="ECO:0000256" key="1">
    <source>
        <dbReference type="ARBA" id="ARBA00005662"/>
    </source>
</evidence>
<dbReference type="Pfam" id="PF09587">
    <property type="entry name" value="PGA_cap"/>
    <property type="match status" value="1"/>
</dbReference>
<protein>
    <recommendedName>
        <fullName evidence="2">Capsule synthesis protein CapA domain-containing protein</fullName>
    </recommendedName>
</protein>
<dbReference type="SMART" id="SM00854">
    <property type="entry name" value="PGA_cap"/>
    <property type="match status" value="1"/>
</dbReference>
<gene>
    <name evidence="3" type="ORF">A3E90_00320</name>
</gene>
<comment type="similarity">
    <text evidence="1">Belongs to the CapA family.</text>
</comment>
<dbReference type="EMBL" id="MHNC01000055">
    <property type="protein sequence ID" value="OGZ37565.1"/>
    <property type="molecule type" value="Genomic_DNA"/>
</dbReference>
<evidence type="ECO:0000259" key="2">
    <source>
        <dbReference type="SMART" id="SM00854"/>
    </source>
</evidence>
<dbReference type="Proteomes" id="UP000177247">
    <property type="component" value="Unassembled WGS sequence"/>
</dbReference>
<dbReference type="AlphaFoldDB" id="A0A1G2FHM7"/>
<dbReference type="PANTHER" id="PTHR33393:SF11">
    <property type="entry name" value="POLYGLUTAMINE SYNTHESIS ACCESSORY PROTEIN RV0574C-RELATED"/>
    <property type="match status" value="1"/>
</dbReference>
<evidence type="ECO:0000313" key="4">
    <source>
        <dbReference type="Proteomes" id="UP000177247"/>
    </source>
</evidence>
<dbReference type="Gene3D" id="3.60.21.10">
    <property type="match status" value="1"/>
</dbReference>
<dbReference type="InterPro" id="IPR029052">
    <property type="entry name" value="Metallo-depent_PP-like"/>
</dbReference>
<proteinExistence type="inferred from homology"/>
<comment type="caution">
    <text evidence="3">The sequence shown here is derived from an EMBL/GenBank/DDBJ whole genome shotgun (WGS) entry which is preliminary data.</text>
</comment>
<evidence type="ECO:0000313" key="3">
    <source>
        <dbReference type="EMBL" id="OGZ37565.1"/>
    </source>
</evidence>
<accession>A0A1G2FHM7</accession>
<dbReference type="PANTHER" id="PTHR33393">
    <property type="entry name" value="POLYGLUTAMINE SYNTHESIS ACCESSORY PROTEIN RV0574C-RELATED"/>
    <property type="match status" value="1"/>
</dbReference>
<dbReference type="InterPro" id="IPR052169">
    <property type="entry name" value="CW_Biosynth-Accessory"/>
</dbReference>